<protein>
    <submittedName>
        <fullName evidence="2">Uncharacterized protein</fullName>
    </submittedName>
</protein>
<dbReference type="EMBL" id="UINC01170992">
    <property type="protein sequence ID" value="SVD75316.1"/>
    <property type="molecule type" value="Genomic_DNA"/>
</dbReference>
<reference evidence="2" key="1">
    <citation type="submission" date="2018-05" db="EMBL/GenBank/DDBJ databases">
        <authorList>
            <person name="Lanie J.A."/>
            <person name="Ng W.-L."/>
            <person name="Kazmierczak K.M."/>
            <person name="Andrzejewski T.M."/>
            <person name="Davidsen T.M."/>
            <person name="Wayne K.J."/>
            <person name="Tettelin H."/>
            <person name="Glass J.I."/>
            <person name="Rusch D."/>
            <person name="Podicherti R."/>
            <person name="Tsui H.-C.T."/>
            <person name="Winkler M.E."/>
        </authorList>
    </citation>
    <scope>NUCLEOTIDE SEQUENCE</scope>
</reference>
<sequence length="234" mass="27283">MKKTIIYIILFFLTFSLVSLLALPVFFDLIFSVFILFIFRNNFTSIIILNFLIAIMVFVINVSFGKNEKHSYFYRAHEKHKTKMARYQENVSDIIFMPHGDIFFMDYGLNEERNLIKEPRMQKFITDSYGIRNDKTKIEDAEIILVGDSFITATGITQKHIPSNVLSEISGKKVASLSYGGLNPAEYEFIINKYLSIIRKDAKIFVFYFSGNDFLQKKKETNNIISNDNSKYIY</sequence>
<feature type="transmembrane region" description="Helical" evidence="1">
    <location>
        <begin position="7"/>
        <end position="39"/>
    </location>
</feature>
<dbReference type="AlphaFoldDB" id="A0A382XW99"/>
<name>A0A382XW99_9ZZZZ</name>
<evidence type="ECO:0000313" key="2">
    <source>
        <dbReference type="EMBL" id="SVD75316.1"/>
    </source>
</evidence>
<accession>A0A382XW99</accession>
<keyword evidence="1" id="KW-0472">Membrane</keyword>
<gene>
    <name evidence="2" type="ORF">METZ01_LOCUS428170</name>
</gene>
<organism evidence="2">
    <name type="scientific">marine metagenome</name>
    <dbReference type="NCBI Taxonomy" id="408172"/>
    <lineage>
        <taxon>unclassified sequences</taxon>
        <taxon>metagenomes</taxon>
        <taxon>ecological metagenomes</taxon>
    </lineage>
</organism>
<feature type="transmembrane region" description="Helical" evidence="1">
    <location>
        <begin position="45"/>
        <end position="65"/>
    </location>
</feature>
<keyword evidence="1" id="KW-0812">Transmembrane</keyword>
<feature type="non-terminal residue" evidence="2">
    <location>
        <position position="234"/>
    </location>
</feature>
<dbReference type="SUPFAM" id="SSF52266">
    <property type="entry name" value="SGNH hydrolase"/>
    <property type="match status" value="1"/>
</dbReference>
<keyword evidence="1" id="KW-1133">Transmembrane helix</keyword>
<evidence type="ECO:0000256" key="1">
    <source>
        <dbReference type="SAM" id="Phobius"/>
    </source>
</evidence>
<proteinExistence type="predicted"/>